<organism evidence="1 2">
    <name type="scientific">Erysiphe neolycopersici</name>
    <dbReference type="NCBI Taxonomy" id="212602"/>
    <lineage>
        <taxon>Eukaryota</taxon>
        <taxon>Fungi</taxon>
        <taxon>Dikarya</taxon>
        <taxon>Ascomycota</taxon>
        <taxon>Pezizomycotina</taxon>
        <taxon>Leotiomycetes</taxon>
        <taxon>Erysiphales</taxon>
        <taxon>Erysiphaceae</taxon>
        <taxon>Erysiphe</taxon>
    </lineage>
</organism>
<evidence type="ECO:0000313" key="2">
    <source>
        <dbReference type="Proteomes" id="UP000286134"/>
    </source>
</evidence>
<proteinExistence type="predicted"/>
<comment type="caution">
    <text evidence="1">The sequence shown here is derived from an EMBL/GenBank/DDBJ whole genome shotgun (WGS) entry which is preliminary data.</text>
</comment>
<name>A0A420HJX8_9PEZI</name>
<gene>
    <name evidence="1" type="ORF">OnM2_072077</name>
</gene>
<accession>A0A420HJX8</accession>
<sequence>MIDNSTVILPQIENIEAQNLLQNEETDESLSMRNRQALTDDEPFLIMSHSDTPEYITHMQAREALPEDHDNIFETEFGAQLEQVVQHVHNANNEIFDGQNEARLSIDDNIEGQRNEITFEDVTSSRHEDISRELPILETACPLFHAYY</sequence>
<dbReference type="OrthoDB" id="10603331at2759"/>
<dbReference type="EMBL" id="MCFK01007222">
    <property type="protein sequence ID" value="RKF57746.1"/>
    <property type="molecule type" value="Genomic_DNA"/>
</dbReference>
<dbReference type="Proteomes" id="UP000286134">
    <property type="component" value="Unassembled WGS sequence"/>
</dbReference>
<reference evidence="1 2" key="1">
    <citation type="journal article" date="2018" name="BMC Genomics">
        <title>Comparative genome analyses reveal sequence features reflecting distinct modes of host-adaptation between dicot and monocot powdery mildew.</title>
        <authorList>
            <person name="Wu Y."/>
            <person name="Ma X."/>
            <person name="Pan Z."/>
            <person name="Kale S.D."/>
            <person name="Song Y."/>
            <person name="King H."/>
            <person name="Zhang Q."/>
            <person name="Presley C."/>
            <person name="Deng X."/>
            <person name="Wei C.I."/>
            <person name="Xiao S."/>
        </authorList>
    </citation>
    <scope>NUCLEOTIDE SEQUENCE [LARGE SCALE GENOMIC DNA]</scope>
    <source>
        <strain evidence="1">UMSG2</strain>
    </source>
</reference>
<evidence type="ECO:0000313" key="1">
    <source>
        <dbReference type="EMBL" id="RKF57746.1"/>
    </source>
</evidence>
<keyword evidence="2" id="KW-1185">Reference proteome</keyword>
<dbReference type="AlphaFoldDB" id="A0A420HJX8"/>
<protein>
    <submittedName>
        <fullName evidence="1">Uncharacterized protein</fullName>
    </submittedName>
</protein>